<keyword evidence="3 6" id="KW-0812">Transmembrane</keyword>
<keyword evidence="5 6" id="KW-0472">Membrane</keyword>
<evidence type="ECO:0000256" key="6">
    <source>
        <dbReference type="SAM" id="Phobius"/>
    </source>
</evidence>
<dbReference type="PANTHER" id="PTHR42688">
    <property type="entry name" value="CONSERVED PROTEIN"/>
    <property type="match status" value="1"/>
</dbReference>
<sequence length="401" mass="41139">MVTGLGLVSLFADMVADGGKSLYGPLLGSLGASALVVGLVTGAAEAVSLLLRLVAGPLADKKGNHWTWTIAGYGLTALCIPLLAVTPALGTAGVIVASTLIIVERVGKAFRSPSKSALLAQASSGIGHGRGFGVHKSLDMIGAVSGPLLVAAVLAWRGEVSLAYAVLIIPGIITMAILFYLRKQVPDLSVYNPEVPLEDAPKATRKSGYLDLALGRDLPRSFFVYALAAGLISGGLVSWGIVSYHLERSGMVPLPLIPTVFAVAMGFGAIAALGNGWIYDKVGTRVLLVVPVLTALVPALSLSASLWLALLGIALWGMATGIQDATIKAVVAKLVPQSRLAGAYGVFAAIQGLAALIGGLVVGALYDVSLPWLIVVVALGQAIAFVLLLVTESRASKNAPR</sequence>
<feature type="transmembrane region" description="Helical" evidence="6">
    <location>
        <begin position="66"/>
        <end position="83"/>
    </location>
</feature>
<dbReference type="InterPro" id="IPR036259">
    <property type="entry name" value="MFS_trans_sf"/>
</dbReference>
<comment type="caution">
    <text evidence="8">The sequence shown here is derived from an EMBL/GenBank/DDBJ whole genome shotgun (WGS) entry which is preliminary data.</text>
</comment>
<dbReference type="Gene3D" id="1.20.1250.20">
    <property type="entry name" value="MFS general substrate transporter like domains"/>
    <property type="match status" value="1"/>
</dbReference>
<evidence type="ECO:0000256" key="4">
    <source>
        <dbReference type="ARBA" id="ARBA00022989"/>
    </source>
</evidence>
<keyword evidence="4 6" id="KW-1133">Transmembrane helix</keyword>
<evidence type="ECO:0000313" key="9">
    <source>
        <dbReference type="Proteomes" id="UP001170379"/>
    </source>
</evidence>
<dbReference type="PANTHER" id="PTHR42688:SF1">
    <property type="entry name" value="BLR5212 PROTEIN"/>
    <property type="match status" value="1"/>
</dbReference>
<feature type="transmembrane region" description="Helical" evidence="6">
    <location>
        <begin position="343"/>
        <end position="366"/>
    </location>
</feature>
<evidence type="ECO:0000256" key="3">
    <source>
        <dbReference type="ARBA" id="ARBA00022692"/>
    </source>
</evidence>
<dbReference type="Pfam" id="PF07690">
    <property type="entry name" value="MFS_1"/>
    <property type="match status" value="1"/>
</dbReference>
<feature type="transmembrane region" description="Helical" evidence="6">
    <location>
        <begin position="372"/>
        <end position="391"/>
    </location>
</feature>
<feature type="transmembrane region" description="Helical" evidence="6">
    <location>
        <begin position="162"/>
        <end position="181"/>
    </location>
</feature>
<dbReference type="SUPFAM" id="SSF103473">
    <property type="entry name" value="MFS general substrate transporter"/>
    <property type="match status" value="1"/>
</dbReference>
<protein>
    <submittedName>
        <fullName evidence="8">MFS transporter</fullName>
    </submittedName>
</protein>
<name>A0ABT7C739_9MICO</name>
<evidence type="ECO:0000256" key="1">
    <source>
        <dbReference type="ARBA" id="ARBA00004651"/>
    </source>
</evidence>
<feature type="domain" description="Major facilitator superfamily (MFS) profile" evidence="7">
    <location>
        <begin position="1"/>
        <end position="394"/>
    </location>
</feature>
<dbReference type="EMBL" id="PXVD01000005">
    <property type="protein sequence ID" value="MDJ1370486.1"/>
    <property type="molecule type" value="Genomic_DNA"/>
</dbReference>
<feature type="transmembrane region" description="Helical" evidence="6">
    <location>
        <begin position="32"/>
        <end position="54"/>
    </location>
</feature>
<reference evidence="8" key="1">
    <citation type="submission" date="2018-03" db="EMBL/GenBank/DDBJ databases">
        <authorList>
            <person name="Nunes O.C."/>
            <person name="Lopes A.R."/>
            <person name="Froufe H."/>
            <person name="Munoz-Merida A."/>
            <person name="Barroso C."/>
            <person name="Egas C."/>
        </authorList>
    </citation>
    <scope>NUCLEOTIDE SEQUENCE</scope>
    <source>
        <strain evidence="8">ON4</strain>
    </source>
</reference>
<reference evidence="8" key="2">
    <citation type="journal article" date="2022" name="Sci. Rep.">
        <title>In silico prediction of the enzymes involved in the degradation of the herbicide molinate by Gulosibacter molinativorax ON4T.</title>
        <authorList>
            <person name="Lopes A.R."/>
            <person name="Bunin E."/>
            <person name="Viana A.T."/>
            <person name="Froufe H."/>
            <person name="Munoz-Merida A."/>
            <person name="Pinho D."/>
            <person name="Figueiredo J."/>
            <person name="Barroso C."/>
            <person name="Vaz-Moreira I."/>
            <person name="Bellanger X."/>
            <person name="Egas C."/>
            <person name="Nunes O.C."/>
        </authorList>
    </citation>
    <scope>NUCLEOTIDE SEQUENCE</scope>
    <source>
        <strain evidence="8">ON4</strain>
    </source>
</reference>
<accession>A0ABT7C739</accession>
<dbReference type="CDD" id="cd17370">
    <property type="entry name" value="MFS_MJ1317_like"/>
    <property type="match status" value="1"/>
</dbReference>
<dbReference type="InterPro" id="IPR020846">
    <property type="entry name" value="MFS_dom"/>
</dbReference>
<evidence type="ECO:0000313" key="8">
    <source>
        <dbReference type="EMBL" id="MDJ1370486.1"/>
    </source>
</evidence>
<dbReference type="Proteomes" id="UP001170379">
    <property type="component" value="Unassembled WGS sequence"/>
</dbReference>
<evidence type="ECO:0000256" key="5">
    <source>
        <dbReference type="ARBA" id="ARBA00023136"/>
    </source>
</evidence>
<feature type="transmembrane region" description="Helical" evidence="6">
    <location>
        <begin position="222"/>
        <end position="242"/>
    </location>
</feature>
<evidence type="ECO:0000259" key="7">
    <source>
        <dbReference type="PROSITE" id="PS50850"/>
    </source>
</evidence>
<feature type="transmembrane region" description="Helical" evidence="6">
    <location>
        <begin position="286"/>
        <end position="307"/>
    </location>
</feature>
<organism evidence="8 9">
    <name type="scientific">Gulosibacter molinativorax</name>
    <dbReference type="NCBI Taxonomy" id="256821"/>
    <lineage>
        <taxon>Bacteria</taxon>
        <taxon>Bacillati</taxon>
        <taxon>Actinomycetota</taxon>
        <taxon>Actinomycetes</taxon>
        <taxon>Micrococcales</taxon>
        <taxon>Microbacteriaceae</taxon>
        <taxon>Gulosibacter</taxon>
    </lineage>
</organism>
<keyword evidence="9" id="KW-1185">Reference proteome</keyword>
<evidence type="ECO:0000256" key="2">
    <source>
        <dbReference type="ARBA" id="ARBA00022475"/>
    </source>
</evidence>
<dbReference type="PROSITE" id="PS50850">
    <property type="entry name" value="MFS"/>
    <property type="match status" value="1"/>
</dbReference>
<gene>
    <name evidence="8" type="ORF">C7K25_03720</name>
</gene>
<feature type="transmembrane region" description="Helical" evidence="6">
    <location>
        <begin position="313"/>
        <end position="331"/>
    </location>
</feature>
<proteinExistence type="predicted"/>
<feature type="transmembrane region" description="Helical" evidence="6">
    <location>
        <begin position="254"/>
        <end position="274"/>
    </location>
</feature>
<comment type="subcellular location">
    <subcellularLocation>
        <location evidence="1">Cell membrane</location>
        <topology evidence="1">Multi-pass membrane protein</topology>
    </subcellularLocation>
</comment>
<dbReference type="InterPro" id="IPR052425">
    <property type="entry name" value="Uncharacterized_MFS-type"/>
</dbReference>
<keyword evidence="2" id="KW-1003">Cell membrane</keyword>
<dbReference type="InterPro" id="IPR011701">
    <property type="entry name" value="MFS"/>
</dbReference>